<feature type="signal peptide" evidence="6">
    <location>
        <begin position="1"/>
        <end position="20"/>
    </location>
</feature>
<evidence type="ECO:0000313" key="8">
    <source>
        <dbReference type="EMBL" id="EHO41408.1"/>
    </source>
</evidence>
<dbReference type="eggNOG" id="COG0791">
    <property type="taxonomic scope" value="Bacteria"/>
</dbReference>
<dbReference type="FunCoup" id="H1XSX9">
    <property type="interactions" value="43"/>
</dbReference>
<dbReference type="Proteomes" id="UP000004671">
    <property type="component" value="Chromosome"/>
</dbReference>
<dbReference type="InterPro" id="IPR052062">
    <property type="entry name" value="Murein_DD/LD_carboxypeptidase"/>
</dbReference>
<proteinExistence type="inferred from homology"/>
<dbReference type="EMBL" id="CM001402">
    <property type="protein sequence ID" value="EHO41408.1"/>
    <property type="molecule type" value="Genomic_DNA"/>
</dbReference>
<dbReference type="AlphaFoldDB" id="H1XSX9"/>
<keyword evidence="4" id="KW-0378">Hydrolase</keyword>
<dbReference type="RefSeq" id="WP_006928534.1">
    <property type="nucleotide sequence ID" value="NZ_CP018099.1"/>
</dbReference>
<dbReference type="GO" id="GO:0006508">
    <property type="term" value="P:proteolysis"/>
    <property type="evidence" value="ECO:0007669"/>
    <property type="project" value="UniProtKB-KW"/>
</dbReference>
<keyword evidence="3 6" id="KW-0732">Signal</keyword>
<keyword evidence="2" id="KW-0645">Protease</keyword>
<dbReference type="Pfam" id="PF00877">
    <property type="entry name" value="NLPC_P60"/>
    <property type="match status" value="1"/>
</dbReference>
<accession>H1XSX9</accession>
<feature type="chain" id="PRO_5003557857" evidence="6">
    <location>
        <begin position="21"/>
        <end position="158"/>
    </location>
</feature>
<protein>
    <submittedName>
        <fullName evidence="8">NLP/P60 protein</fullName>
    </submittedName>
</protein>
<dbReference type="HOGENOM" id="CLU_016043_8_3_0"/>
<feature type="domain" description="NlpC/P60" evidence="7">
    <location>
        <begin position="34"/>
        <end position="157"/>
    </location>
</feature>
<dbReference type="SUPFAM" id="SSF54001">
    <property type="entry name" value="Cysteine proteinases"/>
    <property type="match status" value="1"/>
</dbReference>
<dbReference type="Gene3D" id="3.90.1720.10">
    <property type="entry name" value="endopeptidase domain like (from Nostoc punctiforme)"/>
    <property type="match status" value="1"/>
</dbReference>
<keyword evidence="5" id="KW-0788">Thiol protease</keyword>
<gene>
    <name evidence="8" type="ORF">Calab_1792</name>
</gene>
<evidence type="ECO:0000313" key="9">
    <source>
        <dbReference type="Proteomes" id="UP000004671"/>
    </source>
</evidence>
<sequence precursor="true">MFRSFFPPFLLSLFLLTACAVQYRSDISLPAAPSASNAGLRKAAEKWLGTPYQYGGNDARGIDCSGLACRLYEEVFSYRLPRAANDQRRLGYSVHAPYLKAGDLIFFRFAGDERIEHVGVYLGAGEFIHASTRRGVVIDRLDDPYYRRHVVVIKRVLR</sequence>
<evidence type="ECO:0000256" key="1">
    <source>
        <dbReference type="ARBA" id="ARBA00007074"/>
    </source>
</evidence>
<dbReference type="InterPro" id="IPR038765">
    <property type="entry name" value="Papain-like_cys_pep_sf"/>
</dbReference>
<dbReference type="STRING" id="880073.Cabys_534"/>
<keyword evidence="9" id="KW-1185">Reference proteome</keyword>
<comment type="similarity">
    <text evidence="1">Belongs to the peptidase C40 family.</text>
</comment>
<evidence type="ECO:0000256" key="6">
    <source>
        <dbReference type="SAM" id="SignalP"/>
    </source>
</evidence>
<evidence type="ECO:0000256" key="2">
    <source>
        <dbReference type="ARBA" id="ARBA00022670"/>
    </source>
</evidence>
<dbReference type="OrthoDB" id="9807055at2"/>
<dbReference type="InterPro" id="IPR000064">
    <property type="entry name" value="NLP_P60_dom"/>
</dbReference>
<dbReference type="PROSITE" id="PS51935">
    <property type="entry name" value="NLPC_P60"/>
    <property type="match status" value="1"/>
</dbReference>
<dbReference type="GO" id="GO:0008234">
    <property type="term" value="F:cysteine-type peptidase activity"/>
    <property type="evidence" value="ECO:0007669"/>
    <property type="project" value="UniProtKB-KW"/>
</dbReference>
<reference evidence="8 9" key="1">
    <citation type="submission" date="2011-09" db="EMBL/GenBank/DDBJ databases">
        <title>The permanent draft genome of Caldithrix abyssi DSM 13497.</title>
        <authorList>
            <consortium name="US DOE Joint Genome Institute (JGI-PGF)"/>
            <person name="Lucas S."/>
            <person name="Han J."/>
            <person name="Lapidus A."/>
            <person name="Bruce D."/>
            <person name="Goodwin L."/>
            <person name="Pitluck S."/>
            <person name="Peters L."/>
            <person name="Kyrpides N."/>
            <person name="Mavromatis K."/>
            <person name="Ivanova N."/>
            <person name="Mikhailova N."/>
            <person name="Chertkov O."/>
            <person name="Detter J.C."/>
            <person name="Tapia R."/>
            <person name="Han C."/>
            <person name="Land M."/>
            <person name="Hauser L."/>
            <person name="Markowitz V."/>
            <person name="Cheng J.-F."/>
            <person name="Hugenholtz P."/>
            <person name="Woyke T."/>
            <person name="Wu D."/>
            <person name="Spring S."/>
            <person name="Brambilla E."/>
            <person name="Klenk H.-P."/>
            <person name="Eisen J.A."/>
        </authorList>
    </citation>
    <scope>NUCLEOTIDE SEQUENCE [LARGE SCALE GENOMIC DNA]</scope>
    <source>
        <strain evidence="8 9">DSM 13497</strain>
    </source>
</reference>
<name>H1XSX9_CALAY</name>
<dbReference type="PaxDb" id="880073-Calab_1792"/>
<dbReference type="PANTHER" id="PTHR47360">
    <property type="entry name" value="MUREIN DD-ENDOPEPTIDASE MEPS/MUREIN LD-CARBOXYPEPTIDASE"/>
    <property type="match status" value="1"/>
</dbReference>
<dbReference type="InParanoid" id="H1XSX9"/>
<dbReference type="PROSITE" id="PS51257">
    <property type="entry name" value="PROKAR_LIPOPROTEIN"/>
    <property type="match status" value="1"/>
</dbReference>
<evidence type="ECO:0000256" key="4">
    <source>
        <dbReference type="ARBA" id="ARBA00022801"/>
    </source>
</evidence>
<organism evidence="8 9">
    <name type="scientific">Caldithrix abyssi DSM 13497</name>
    <dbReference type="NCBI Taxonomy" id="880073"/>
    <lineage>
        <taxon>Bacteria</taxon>
        <taxon>Pseudomonadati</taxon>
        <taxon>Calditrichota</taxon>
        <taxon>Calditrichia</taxon>
        <taxon>Calditrichales</taxon>
        <taxon>Calditrichaceae</taxon>
        <taxon>Caldithrix</taxon>
    </lineage>
</organism>
<dbReference type="PANTHER" id="PTHR47360:SF1">
    <property type="entry name" value="ENDOPEPTIDASE NLPC-RELATED"/>
    <property type="match status" value="1"/>
</dbReference>
<evidence type="ECO:0000256" key="3">
    <source>
        <dbReference type="ARBA" id="ARBA00022729"/>
    </source>
</evidence>
<evidence type="ECO:0000256" key="5">
    <source>
        <dbReference type="ARBA" id="ARBA00022807"/>
    </source>
</evidence>
<evidence type="ECO:0000259" key="7">
    <source>
        <dbReference type="PROSITE" id="PS51935"/>
    </source>
</evidence>